<dbReference type="EMBL" id="ANNX02000046">
    <property type="protein sequence ID" value="KYC37616.1"/>
    <property type="molecule type" value="Genomic_DNA"/>
</dbReference>
<dbReference type="SUPFAM" id="SSF55729">
    <property type="entry name" value="Acyl-CoA N-acyltransferases (Nat)"/>
    <property type="match status" value="2"/>
</dbReference>
<sequence>MYSLQILDSSTATAYERMTFPLFRSRLQVLHPQELTVAVGASDLGQPIGLALAEIQSDNTSAKVLSLYVGSEHRNAGIGTALLTRLEQVLRQRGCTNATLVYITSKPTTPALEHLLEKCHWSPPMPRMLICKSDRRVLNAPWLKMYENLPPSFTIFPWCELTHEERIAIQQQQEKDPWIPEELVPFLHEEGMEPLTSFGLRYQEQVVGWLITHRIYPDTIRYTCDWVREDLQKTGCLLALHAKAHKRQAIAKIPKAIWTVPLHHSNMVRFEEYEKDYLTSMEQTKGSFKILDASSDI</sequence>
<keyword evidence="3" id="KW-1185">Reference proteome</keyword>
<evidence type="ECO:0000259" key="1">
    <source>
        <dbReference type="PROSITE" id="PS51186"/>
    </source>
</evidence>
<dbReference type="OrthoDB" id="2609247at2"/>
<evidence type="ECO:0000313" key="3">
    <source>
        <dbReference type="Proteomes" id="UP000076925"/>
    </source>
</evidence>
<comment type="caution">
    <text evidence="2">The sequence shown here is derived from an EMBL/GenBank/DDBJ whole genome shotgun (WGS) entry which is preliminary data.</text>
</comment>
<dbReference type="STRING" id="128403.WA1_39825"/>
<dbReference type="CDD" id="cd04301">
    <property type="entry name" value="NAT_SF"/>
    <property type="match status" value="1"/>
</dbReference>
<dbReference type="PROSITE" id="PS51186">
    <property type="entry name" value="GNAT"/>
    <property type="match status" value="1"/>
</dbReference>
<feature type="domain" description="N-acetyltransferase" evidence="1">
    <location>
        <begin position="1"/>
        <end position="150"/>
    </location>
</feature>
<reference evidence="2 3" key="1">
    <citation type="journal article" date="2013" name="Genome Biol. Evol.">
        <title>Genomes of Stigonematalean cyanobacteria (subsection V) and the evolution of oxygenic photosynthesis from prokaryotes to plastids.</title>
        <authorList>
            <person name="Dagan T."/>
            <person name="Roettger M."/>
            <person name="Stucken K."/>
            <person name="Landan G."/>
            <person name="Koch R."/>
            <person name="Major P."/>
            <person name="Gould S.B."/>
            <person name="Goremykin V.V."/>
            <person name="Rippka R."/>
            <person name="Tandeau de Marsac N."/>
            <person name="Gugger M."/>
            <person name="Lockhart P.J."/>
            <person name="Allen J.F."/>
            <person name="Brune I."/>
            <person name="Maus I."/>
            <person name="Puhler A."/>
            <person name="Martin W.F."/>
        </authorList>
    </citation>
    <scope>NUCLEOTIDE SEQUENCE [LARGE SCALE GENOMIC DNA]</scope>
    <source>
        <strain evidence="2 3">PCC 7110</strain>
    </source>
</reference>
<accession>A0A139WYY4</accession>
<dbReference type="RefSeq" id="WP_017746172.1">
    <property type="nucleotide sequence ID" value="NZ_KQ976354.1"/>
</dbReference>
<dbReference type="Proteomes" id="UP000076925">
    <property type="component" value="Unassembled WGS sequence"/>
</dbReference>
<proteinExistence type="predicted"/>
<dbReference type="InterPro" id="IPR000182">
    <property type="entry name" value="GNAT_dom"/>
</dbReference>
<gene>
    <name evidence="2" type="ORF">WA1_39825</name>
</gene>
<dbReference type="Gene3D" id="3.40.630.30">
    <property type="match status" value="1"/>
</dbReference>
<dbReference type="Pfam" id="PF00583">
    <property type="entry name" value="Acetyltransf_1"/>
    <property type="match status" value="1"/>
</dbReference>
<dbReference type="InterPro" id="IPR016181">
    <property type="entry name" value="Acyl_CoA_acyltransferase"/>
</dbReference>
<dbReference type="GO" id="GO:0016747">
    <property type="term" value="F:acyltransferase activity, transferring groups other than amino-acyl groups"/>
    <property type="evidence" value="ECO:0007669"/>
    <property type="project" value="InterPro"/>
</dbReference>
<dbReference type="AlphaFoldDB" id="A0A139WYY4"/>
<keyword evidence="2" id="KW-0808">Transferase</keyword>
<organism evidence="2 3">
    <name type="scientific">Scytonema hofmannii PCC 7110</name>
    <dbReference type="NCBI Taxonomy" id="128403"/>
    <lineage>
        <taxon>Bacteria</taxon>
        <taxon>Bacillati</taxon>
        <taxon>Cyanobacteriota</taxon>
        <taxon>Cyanophyceae</taxon>
        <taxon>Nostocales</taxon>
        <taxon>Scytonemataceae</taxon>
        <taxon>Scytonema</taxon>
    </lineage>
</organism>
<name>A0A139WYY4_9CYAN</name>
<protein>
    <submittedName>
        <fullName evidence="2">Acetyltransferase</fullName>
    </submittedName>
</protein>
<evidence type="ECO:0000313" key="2">
    <source>
        <dbReference type="EMBL" id="KYC37616.1"/>
    </source>
</evidence>